<feature type="domain" description="FF" evidence="4">
    <location>
        <begin position="774"/>
        <end position="831"/>
    </location>
</feature>
<dbReference type="FunFam" id="1.10.10.440:FF:000021">
    <property type="entry name" value="pre-mRNA-processing protein 40C isoform X1"/>
    <property type="match status" value="1"/>
</dbReference>
<feature type="region of interest" description="Disordered" evidence="2">
    <location>
        <begin position="90"/>
        <end position="113"/>
    </location>
</feature>
<feature type="compositionally biased region" description="Basic and acidic residues" evidence="2">
    <location>
        <begin position="745"/>
        <end position="762"/>
    </location>
</feature>
<dbReference type="PANTHER" id="PTHR15377:SF3">
    <property type="entry name" value="WW DOMAIN-CONTAINING PROTEIN"/>
    <property type="match status" value="1"/>
</dbReference>
<dbReference type="InterPro" id="IPR001202">
    <property type="entry name" value="WW_dom"/>
</dbReference>
<keyword evidence="6" id="KW-1185">Reference proteome</keyword>
<evidence type="ECO:0008006" key="7">
    <source>
        <dbReference type="Google" id="ProtNLM"/>
    </source>
</evidence>
<evidence type="ECO:0000259" key="3">
    <source>
        <dbReference type="PROSITE" id="PS50020"/>
    </source>
</evidence>
<dbReference type="InterPro" id="IPR045148">
    <property type="entry name" value="TCRG1-like"/>
</dbReference>
<comment type="caution">
    <text evidence="5">The sequence shown here is derived from an EMBL/GenBank/DDBJ whole genome shotgun (WGS) entry which is preliminary data.</text>
</comment>
<feature type="compositionally biased region" description="Polar residues" evidence="2">
    <location>
        <begin position="923"/>
        <end position="933"/>
    </location>
</feature>
<dbReference type="AlphaFoldDB" id="A0A835JXP3"/>
<feature type="compositionally biased region" description="Basic and acidic residues" evidence="2">
    <location>
        <begin position="726"/>
        <end position="737"/>
    </location>
</feature>
<dbReference type="EMBL" id="JADGMS010000008">
    <property type="protein sequence ID" value="KAF9677058.1"/>
    <property type="molecule type" value="Genomic_DNA"/>
</dbReference>
<dbReference type="GO" id="GO:0070063">
    <property type="term" value="F:RNA polymerase binding"/>
    <property type="evidence" value="ECO:0007669"/>
    <property type="project" value="InterPro"/>
</dbReference>
<accession>A0A835JXP3</accession>
<feature type="region of interest" description="Disordered" evidence="2">
    <location>
        <begin position="1"/>
        <end position="37"/>
    </location>
</feature>
<dbReference type="Proteomes" id="UP000657918">
    <property type="component" value="Chromosome 8"/>
</dbReference>
<dbReference type="InterPro" id="IPR036517">
    <property type="entry name" value="FF_domain_sf"/>
</dbReference>
<dbReference type="Pfam" id="PF01846">
    <property type="entry name" value="FF"/>
    <property type="match status" value="4"/>
</dbReference>
<dbReference type="SUPFAM" id="SSF51045">
    <property type="entry name" value="WW domain"/>
    <property type="match status" value="1"/>
</dbReference>
<sequence length="939" mass="103941">MESPAWLPRREVKPPPTSTEAGIAADTSPSESSVGDKANCSYSVPAATFSYNVTPNMSSGADKSSAVSQVSAPLAAPILSQSVSLPLHSPSSSSMNSSLFPNLGPTTSQAPTTDPFFLPPGLARTPGAYASQGLAPSAPMAHPYVAVDSSPSGVQRPIMPTMPPSNAVQQQAYPTYPYLPAMAAPSQAPWMHPPPMGGMPRHPFLPYPAAFRGPFPLPGHGIYPPSASLPDSQPPGVVPVGTAGANPMLSSASFHQLPSAPGMQTELPPGIDNHNHLHHSGTKDNAADSEPFHAWTAHKTDTGVVYYYNAVTGVSTYEKPPWFKEMQSEKVPVQPTPVSMENLFGTDWALITTNDGKKYYHNNKTKCSLHFFFHHQLSSWQIPSEVKELRKNQEADLSKEQAISVSQLNALTEKGSDLISLSATAVNTSGCDATVLRASSVPGASSALDLVKKKLQDSGPAISAPVSVSSGGASSQSNGSRVVEAAAGGLPSENRKDKLKGANGDGNISDSSTDSGDEDDGPTKEECIIKFKEMLKERGVAPFSKWEKELPKIVFDPRFKAIPSHSARRSLFEHYVKTRAEEERKEKRAAQKAAVEGFKQLQEEASEDIDHNTDYQIFRKKWGNDTRFEALDRKDREHLLNERILLLKKAAQEKAQAERASAVASFKSMLRDKGDITVNSRWSRVCLTRVKDSLRNDPRYKSVKHEDREVFFNEYLSELKAAVGVAERDARGKREEQLSSTSIQEKLKERERELRKRKEREEQEMERVRVKVRRKEAVVSFQALLVETIKDPQASWTESKPRLEKDPQGRASNPDLESSDIEKLFREHIKMLHERCTNDFKDLLAEVITAEAAAQKTEDGKTVLDSWSTSKRLLKPDPRYNKFPRKERETLWRRYAEEMLRKQKSSPNQKEYRHADTTKRSSNDSGRYQSGSRKTNDRR</sequence>
<feature type="region of interest" description="Disordered" evidence="2">
    <location>
        <begin position="899"/>
        <end position="939"/>
    </location>
</feature>
<dbReference type="InterPro" id="IPR036020">
    <property type="entry name" value="WW_dom_sf"/>
</dbReference>
<name>A0A835JXP3_9ROSI</name>
<dbReference type="Gene3D" id="2.20.70.10">
    <property type="match status" value="2"/>
</dbReference>
<dbReference type="Gene3D" id="1.10.10.440">
    <property type="entry name" value="FF domain"/>
    <property type="match status" value="5"/>
</dbReference>
<evidence type="ECO:0000313" key="6">
    <source>
        <dbReference type="Proteomes" id="UP000657918"/>
    </source>
</evidence>
<feature type="compositionally biased region" description="Basic and acidic residues" evidence="2">
    <location>
        <begin position="910"/>
        <end position="922"/>
    </location>
</feature>
<dbReference type="PROSITE" id="PS50020">
    <property type="entry name" value="WW_DOMAIN_2"/>
    <property type="match status" value="1"/>
</dbReference>
<feature type="compositionally biased region" description="Low complexity" evidence="2">
    <location>
        <begin position="461"/>
        <end position="480"/>
    </location>
</feature>
<dbReference type="GO" id="GO:0005634">
    <property type="term" value="C:nucleus"/>
    <property type="evidence" value="ECO:0007669"/>
    <property type="project" value="TreeGrafter"/>
</dbReference>
<proteinExistence type="predicted"/>
<dbReference type="Pfam" id="PF00397">
    <property type="entry name" value="WW"/>
    <property type="match status" value="1"/>
</dbReference>
<evidence type="ECO:0000256" key="1">
    <source>
        <dbReference type="ARBA" id="ARBA00022737"/>
    </source>
</evidence>
<feature type="region of interest" description="Disordered" evidence="2">
    <location>
        <begin position="726"/>
        <end position="762"/>
    </location>
</feature>
<reference evidence="5 6" key="1">
    <citation type="submission" date="2020-10" db="EMBL/GenBank/DDBJ databases">
        <title>Plant Genome Project.</title>
        <authorList>
            <person name="Zhang R.-G."/>
        </authorList>
    </citation>
    <scope>NUCLEOTIDE SEQUENCE [LARGE SCALE GENOMIC DNA]</scope>
    <source>
        <strain evidence="5">FAFU-HL-1</strain>
        <tissue evidence="5">Leaf</tissue>
    </source>
</reference>
<dbReference type="InterPro" id="IPR002713">
    <property type="entry name" value="FF_domain"/>
</dbReference>
<keyword evidence="1" id="KW-0677">Repeat</keyword>
<dbReference type="GO" id="GO:0003712">
    <property type="term" value="F:transcription coregulator activity"/>
    <property type="evidence" value="ECO:0007669"/>
    <property type="project" value="TreeGrafter"/>
</dbReference>
<dbReference type="SMART" id="SM00441">
    <property type="entry name" value="FF"/>
    <property type="match status" value="3"/>
</dbReference>
<dbReference type="FunFam" id="1.10.10.440:FF:000028">
    <property type="entry name" value="Pre-mRNA-processing protein 40C"/>
    <property type="match status" value="1"/>
</dbReference>
<evidence type="ECO:0000313" key="5">
    <source>
        <dbReference type="EMBL" id="KAF9677058.1"/>
    </source>
</evidence>
<dbReference type="SMART" id="SM00456">
    <property type="entry name" value="WW"/>
    <property type="match status" value="2"/>
</dbReference>
<gene>
    <name evidence="5" type="ORF">SADUNF_Sadunf08G0068100</name>
</gene>
<feature type="domain" description="WW" evidence="3">
    <location>
        <begin position="295"/>
        <end position="322"/>
    </location>
</feature>
<dbReference type="PROSITE" id="PS01159">
    <property type="entry name" value="WW_DOMAIN_1"/>
    <property type="match status" value="1"/>
</dbReference>
<evidence type="ECO:0000259" key="4">
    <source>
        <dbReference type="PROSITE" id="PS51676"/>
    </source>
</evidence>
<feature type="domain" description="FF" evidence="4">
    <location>
        <begin position="524"/>
        <end position="578"/>
    </location>
</feature>
<organism evidence="5 6">
    <name type="scientific">Salix dunnii</name>
    <dbReference type="NCBI Taxonomy" id="1413687"/>
    <lineage>
        <taxon>Eukaryota</taxon>
        <taxon>Viridiplantae</taxon>
        <taxon>Streptophyta</taxon>
        <taxon>Embryophyta</taxon>
        <taxon>Tracheophyta</taxon>
        <taxon>Spermatophyta</taxon>
        <taxon>Magnoliopsida</taxon>
        <taxon>eudicotyledons</taxon>
        <taxon>Gunneridae</taxon>
        <taxon>Pentapetalae</taxon>
        <taxon>rosids</taxon>
        <taxon>fabids</taxon>
        <taxon>Malpighiales</taxon>
        <taxon>Salicaceae</taxon>
        <taxon>Saliceae</taxon>
        <taxon>Salix</taxon>
    </lineage>
</organism>
<dbReference type="PROSITE" id="PS51676">
    <property type="entry name" value="FF"/>
    <property type="match status" value="2"/>
</dbReference>
<protein>
    <recommendedName>
        <fullName evidence="7">Pre-mRNA-processing protein 40C</fullName>
    </recommendedName>
</protein>
<feature type="compositionally biased region" description="Low complexity" evidence="2">
    <location>
        <begin position="90"/>
        <end position="103"/>
    </location>
</feature>
<dbReference type="PANTHER" id="PTHR15377">
    <property type="entry name" value="TRANSCRIPTION ELONGATION REGULATOR 1"/>
    <property type="match status" value="1"/>
</dbReference>
<feature type="region of interest" description="Disordered" evidence="2">
    <location>
        <begin position="461"/>
        <end position="523"/>
    </location>
</feature>
<dbReference type="SUPFAM" id="SSF81698">
    <property type="entry name" value="FF domain"/>
    <property type="match status" value="5"/>
</dbReference>
<evidence type="ECO:0000256" key="2">
    <source>
        <dbReference type="SAM" id="MobiDB-lite"/>
    </source>
</evidence>
<dbReference type="FunFam" id="1.10.10.440:FF:000020">
    <property type="entry name" value="Pre-mRNA-processing protein 40C"/>
    <property type="match status" value="1"/>
</dbReference>
<feature type="compositionally biased region" description="Basic and acidic residues" evidence="2">
    <location>
        <begin position="799"/>
        <end position="808"/>
    </location>
</feature>
<dbReference type="OrthoDB" id="187617at2759"/>
<dbReference type="CDD" id="cd00201">
    <property type="entry name" value="WW"/>
    <property type="match status" value="2"/>
</dbReference>
<feature type="region of interest" description="Disordered" evidence="2">
    <location>
        <begin position="795"/>
        <end position="819"/>
    </location>
</feature>